<dbReference type="STRING" id="366616.CG51_06520"/>
<evidence type="ECO:0000313" key="6">
    <source>
        <dbReference type="Proteomes" id="UP000214673"/>
    </source>
</evidence>
<dbReference type="InterPro" id="IPR021068">
    <property type="entry name" value="HTH_DNA-bd"/>
</dbReference>
<evidence type="ECO:0000256" key="1">
    <source>
        <dbReference type="SAM" id="MobiDB-lite"/>
    </source>
</evidence>
<dbReference type="EMBL" id="NIPX01000017">
    <property type="protein sequence ID" value="OWJ83633.1"/>
    <property type="molecule type" value="Genomic_DNA"/>
</dbReference>
<sequence length="347" mass="37842">MSANRRYTPDEEEDPPAGPYDGPPREDDLWFLPPDPEEEDPALPPWQRRPARSAVEPALWEAAQAALSYDLATLAYDRGRLDERARHMGDGARERLAAAEALALGWGTGDRVGADRLALWRAFRIGAPGDTAEALARTAWAARRLSAPPARGLTEHLGPDPRLDTLPEEVEAELAGIAALHPVVRGCAAYHLWQGLDERPWPLRRAEAAVIGARIAAEGQGTSLAFLPLALAGPSALVANGSVERRLARWVEAAHQSVLVGLLTLDRLIAWKERAIGVIHDLSGRTPPRLLDTFLRHPMVSVPLAERETGSSRAAAQRNIDIFAQRGLVREVTGHARFRVWALADQG</sequence>
<dbReference type="Proteomes" id="UP000214673">
    <property type="component" value="Unassembled WGS sequence"/>
</dbReference>
<dbReference type="EMBL" id="NIPV01000059">
    <property type="protein sequence ID" value="OWJ74527.1"/>
    <property type="molecule type" value="Genomic_DNA"/>
</dbReference>
<reference evidence="5 6" key="1">
    <citation type="submission" date="2016-11" db="EMBL/GenBank/DDBJ databases">
        <title>Comparison of Traditional DNA-DNA Hybridization with In Silico Genomic Analysis.</title>
        <authorList>
            <person name="Nicholson A.C."/>
            <person name="Sammons S."/>
            <person name="Humrighouse B.W."/>
            <person name="Graziano J."/>
            <person name="Lasker B."/>
            <person name="Whitney A.M."/>
            <person name="Mcquiston J.R."/>
        </authorList>
    </citation>
    <scope>NUCLEOTIDE SEQUENCE [LARGE SCALE GENOMIC DNA]</scope>
    <source>
        <strain evidence="3 6">H1892</strain>
        <strain evidence="4 5">H2381</strain>
    </source>
</reference>
<keyword evidence="6" id="KW-1185">Reference proteome</keyword>
<organism evidence="4 5">
    <name type="scientific">Haematobacter missouriensis</name>
    <dbReference type="NCBI Taxonomy" id="366616"/>
    <lineage>
        <taxon>Bacteria</taxon>
        <taxon>Pseudomonadati</taxon>
        <taxon>Pseudomonadota</taxon>
        <taxon>Alphaproteobacteria</taxon>
        <taxon>Rhodobacterales</taxon>
        <taxon>Paracoccaceae</taxon>
        <taxon>Haematobacter</taxon>
    </lineage>
</organism>
<comment type="caution">
    <text evidence="4">The sequence shown here is derived from an EMBL/GenBank/DDBJ whole genome shotgun (WGS) entry which is preliminary data.</text>
</comment>
<accession>A0A212AQA0</accession>
<gene>
    <name evidence="4" type="ORF">CDV52_10475</name>
    <name evidence="3" type="ORF">CDV53_13190</name>
</gene>
<dbReference type="OrthoDB" id="8455637at2"/>
<proteinExistence type="predicted"/>
<dbReference type="Proteomes" id="UP000196640">
    <property type="component" value="Unassembled WGS sequence"/>
</dbReference>
<dbReference type="AlphaFoldDB" id="A0A212AQA0"/>
<feature type="domain" description="HTH DNA binding" evidence="2">
    <location>
        <begin position="288"/>
        <end position="342"/>
    </location>
</feature>
<dbReference type="Pfam" id="PF11972">
    <property type="entry name" value="HTH_13"/>
    <property type="match status" value="1"/>
</dbReference>
<evidence type="ECO:0000313" key="4">
    <source>
        <dbReference type="EMBL" id="OWJ83633.1"/>
    </source>
</evidence>
<evidence type="ECO:0000259" key="2">
    <source>
        <dbReference type="Pfam" id="PF11972"/>
    </source>
</evidence>
<feature type="region of interest" description="Disordered" evidence="1">
    <location>
        <begin position="1"/>
        <end position="48"/>
    </location>
</feature>
<dbReference type="RefSeq" id="WP_035745265.1">
    <property type="nucleotide sequence ID" value="NZ_CALUEG010000017.1"/>
</dbReference>
<protein>
    <recommendedName>
        <fullName evidence="2">HTH DNA binding domain-containing protein</fullName>
    </recommendedName>
</protein>
<name>A0A212AQA0_9RHOB</name>
<evidence type="ECO:0000313" key="3">
    <source>
        <dbReference type="EMBL" id="OWJ74527.1"/>
    </source>
</evidence>
<evidence type="ECO:0000313" key="5">
    <source>
        <dbReference type="Proteomes" id="UP000196640"/>
    </source>
</evidence>